<dbReference type="EMBL" id="KI677612">
    <property type="protein sequence ID" value="ETM01760.1"/>
    <property type="molecule type" value="Genomic_DNA"/>
</dbReference>
<gene>
    <name evidence="2" type="ORF">L917_01682</name>
</gene>
<proteinExistence type="predicted"/>
<name>W2LYN0_PHYNI</name>
<feature type="region of interest" description="Disordered" evidence="1">
    <location>
        <begin position="1"/>
        <end position="31"/>
    </location>
</feature>
<reference evidence="2" key="1">
    <citation type="submission" date="2013-11" db="EMBL/GenBank/DDBJ databases">
        <title>The Genome Sequence of Phytophthora parasitica CHvinca01.</title>
        <authorList>
            <consortium name="The Broad Institute Genomics Platform"/>
            <person name="Russ C."/>
            <person name="Tyler B."/>
            <person name="Panabieres F."/>
            <person name="Shan W."/>
            <person name="Tripathy S."/>
            <person name="Grunwald N."/>
            <person name="Machado M."/>
            <person name="Johnson C.S."/>
            <person name="Arredondo F."/>
            <person name="Hong C."/>
            <person name="Coffey M."/>
            <person name="Young S.K."/>
            <person name="Zeng Q."/>
            <person name="Gargeya S."/>
            <person name="Fitzgerald M."/>
            <person name="Abouelleil A."/>
            <person name="Alvarado L."/>
            <person name="Chapman S.B."/>
            <person name="Gainer-Dewar J."/>
            <person name="Goldberg J."/>
            <person name="Griggs A."/>
            <person name="Gujja S."/>
            <person name="Hansen M."/>
            <person name="Howarth C."/>
            <person name="Imamovic A."/>
            <person name="Ireland A."/>
            <person name="Larimer J."/>
            <person name="McCowan C."/>
            <person name="Murphy C."/>
            <person name="Pearson M."/>
            <person name="Poon T.W."/>
            <person name="Priest M."/>
            <person name="Roberts A."/>
            <person name="Saif S."/>
            <person name="Shea T."/>
            <person name="Sykes S."/>
            <person name="Wortman J."/>
            <person name="Nusbaum C."/>
            <person name="Birren B."/>
        </authorList>
    </citation>
    <scope>NUCLEOTIDE SEQUENCE [LARGE SCALE GENOMIC DNA]</scope>
    <source>
        <strain evidence="2">CHvinca01</strain>
    </source>
</reference>
<dbReference type="OrthoDB" id="164762at2759"/>
<protein>
    <submittedName>
        <fullName evidence="2">Uncharacterized protein</fullName>
    </submittedName>
</protein>
<sequence length="90" mass="9704">MAQVGESSANANNDRVGGEAKAEEEEDVDAHGIPTSVKHFTQNQFNSVWNYIHKLRVPIPDPLDSSSPFTHICLVCADEALNTNDPAAVA</sequence>
<accession>W2LYN0</accession>
<evidence type="ECO:0000313" key="2">
    <source>
        <dbReference type="EMBL" id="ETM01760.1"/>
    </source>
</evidence>
<organism evidence="2">
    <name type="scientific">Phytophthora nicotianae</name>
    <name type="common">Potato buckeye rot agent</name>
    <name type="synonym">Phytophthora parasitica</name>
    <dbReference type="NCBI Taxonomy" id="4792"/>
    <lineage>
        <taxon>Eukaryota</taxon>
        <taxon>Sar</taxon>
        <taxon>Stramenopiles</taxon>
        <taxon>Oomycota</taxon>
        <taxon>Peronosporomycetes</taxon>
        <taxon>Peronosporales</taxon>
        <taxon>Peronosporaceae</taxon>
        <taxon>Phytophthora</taxon>
    </lineage>
</organism>
<evidence type="ECO:0000256" key="1">
    <source>
        <dbReference type="SAM" id="MobiDB-lite"/>
    </source>
</evidence>
<feature type="compositionally biased region" description="Polar residues" evidence="1">
    <location>
        <begin position="1"/>
        <end position="13"/>
    </location>
</feature>
<dbReference type="Proteomes" id="UP000054423">
    <property type="component" value="Unassembled WGS sequence"/>
</dbReference>
<dbReference type="AlphaFoldDB" id="W2LYN0"/>